<dbReference type="GO" id="GO:0004497">
    <property type="term" value="F:monooxygenase activity"/>
    <property type="evidence" value="ECO:0007669"/>
    <property type="project" value="UniProtKB-KW"/>
</dbReference>
<dbReference type="PROSITE" id="PS00086">
    <property type="entry name" value="CYTOCHROME_P450"/>
    <property type="match status" value="1"/>
</dbReference>
<dbReference type="Proteomes" id="UP000807342">
    <property type="component" value="Unassembled WGS sequence"/>
</dbReference>
<evidence type="ECO:0000256" key="7">
    <source>
        <dbReference type="ARBA" id="ARBA00023004"/>
    </source>
</evidence>
<dbReference type="Gene3D" id="1.10.630.10">
    <property type="entry name" value="Cytochrome P450"/>
    <property type="match status" value="1"/>
</dbReference>
<dbReference type="InterPro" id="IPR017972">
    <property type="entry name" value="Cyt_P450_CS"/>
</dbReference>
<evidence type="ECO:0000256" key="3">
    <source>
        <dbReference type="ARBA" id="ARBA00010617"/>
    </source>
</evidence>
<evidence type="ECO:0000313" key="13">
    <source>
        <dbReference type="Proteomes" id="UP000807342"/>
    </source>
</evidence>
<evidence type="ECO:0000256" key="8">
    <source>
        <dbReference type="ARBA" id="ARBA00023033"/>
    </source>
</evidence>
<dbReference type="GO" id="GO:0016705">
    <property type="term" value="F:oxidoreductase activity, acting on paired donors, with incorporation or reduction of molecular oxygen"/>
    <property type="evidence" value="ECO:0007669"/>
    <property type="project" value="InterPro"/>
</dbReference>
<dbReference type="EMBL" id="MU151158">
    <property type="protein sequence ID" value="KAF9448512.1"/>
    <property type="molecule type" value="Genomic_DNA"/>
</dbReference>
<comment type="similarity">
    <text evidence="3 10">Belongs to the cytochrome P450 family.</text>
</comment>
<protein>
    <submittedName>
        <fullName evidence="12">Cytochrome P450</fullName>
    </submittedName>
</protein>
<dbReference type="OrthoDB" id="2789670at2759"/>
<evidence type="ECO:0000256" key="5">
    <source>
        <dbReference type="ARBA" id="ARBA00022723"/>
    </source>
</evidence>
<dbReference type="AlphaFoldDB" id="A0A9P5XE98"/>
<keyword evidence="8 10" id="KW-0503">Monooxygenase</keyword>
<keyword evidence="11" id="KW-1133">Transmembrane helix</keyword>
<reference evidence="12" key="1">
    <citation type="submission" date="2020-11" db="EMBL/GenBank/DDBJ databases">
        <authorList>
            <consortium name="DOE Joint Genome Institute"/>
            <person name="Ahrendt S."/>
            <person name="Riley R."/>
            <person name="Andreopoulos W."/>
            <person name="Labutti K."/>
            <person name="Pangilinan J."/>
            <person name="Ruiz-Duenas F.J."/>
            <person name="Barrasa J.M."/>
            <person name="Sanchez-Garcia M."/>
            <person name="Camarero S."/>
            <person name="Miyauchi S."/>
            <person name="Serrano A."/>
            <person name="Linde D."/>
            <person name="Babiker R."/>
            <person name="Drula E."/>
            <person name="Ayuso-Fernandez I."/>
            <person name="Pacheco R."/>
            <person name="Padilla G."/>
            <person name="Ferreira P."/>
            <person name="Barriuso J."/>
            <person name="Kellner H."/>
            <person name="Castanera R."/>
            <person name="Alfaro M."/>
            <person name="Ramirez L."/>
            <person name="Pisabarro A.G."/>
            <person name="Kuo A."/>
            <person name="Tritt A."/>
            <person name="Lipzen A."/>
            <person name="He G."/>
            <person name="Yan M."/>
            <person name="Ng V."/>
            <person name="Cullen D."/>
            <person name="Martin F."/>
            <person name="Rosso M.-N."/>
            <person name="Henrissat B."/>
            <person name="Hibbett D."/>
            <person name="Martinez A.T."/>
            <person name="Grigoriev I.V."/>
        </authorList>
    </citation>
    <scope>NUCLEOTIDE SEQUENCE</scope>
    <source>
        <strain evidence="12">MF-IS2</strain>
    </source>
</reference>
<dbReference type="PRINTS" id="PR00385">
    <property type="entry name" value="P450"/>
</dbReference>
<sequence length="511" mass="58409">MDFRQNYWTFAGATVFSYIAYRFLTSRRRSVKGVFPPGPKPLPVIGNVLDLITAEPWLMYMRWEEKYQSKIFSLTVAGTRLVILNSLEDVVELLEKRAGIYSDRPRIPLVEMAGWTFNTGLMPHNERWKQERRVFQQTFKRESVAQFQPTQSTKVHAMLRQLLADPENFAAYYKTLPAAIILDITYGYDAQPKDDRIIHIVERAIQRLIENGANPSVAALNAFPVIRHLPRWFPGAGFHKIVDECREYTKEMLNIPFEYVRTSMREGSKKESLVRSLLETGIVGEESVKGIAGTAFGAGTDTVLSALECFFFAMALHPEKQQKAQAEIDRVIGSDRLPTFGDRDSLPYVEAIYREMLRWLPPLPMTVPHAAQEEDFYQGYYIPKESIIFPNVWAITHDKTRYKNPESFIPERFFDGDGKLNDDSRVFGFGFGRRLCPGQYLASATVWLSMVTVLAAFDIGLPYDLDGNLIRTQQICMKADALHLNPYKCSITPRSDNARKLVEATEYTAGY</sequence>
<evidence type="ECO:0000256" key="2">
    <source>
        <dbReference type="ARBA" id="ARBA00005179"/>
    </source>
</evidence>
<dbReference type="InterPro" id="IPR002401">
    <property type="entry name" value="Cyt_P450_E_grp-I"/>
</dbReference>
<dbReference type="PANTHER" id="PTHR46300">
    <property type="entry name" value="P450, PUTATIVE (EUROFUNG)-RELATED-RELATED"/>
    <property type="match status" value="1"/>
</dbReference>
<dbReference type="InterPro" id="IPR036396">
    <property type="entry name" value="Cyt_P450_sf"/>
</dbReference>
<evidence type="ECO:0000256" key="10">
    <source>
        <dbReference type="RuleBase" id="RU000461"/>
    </source>
</evidence>
<gene>
    <name evidence="12" type="ORF">P691DRAFT_800596</name>
</gene>
<keyword evidence="13" id="KW-1185">Reference proteome</keyword>
<keyword evidence="6 10" id="KW-0560">Oxidoreductase</keyword>
<dbReference type="GO" id="GO:0020037">
    <property type="term" value="F:heme binding"/>
    <property type="evidence" value="ECO:0007669"/>
    <property type="project" value="InterPro"/>
</dbReference>
<dbReference type="CDD" id="cd11065">
    <property type="entry name" value="CYP64-like"/>
    <property type="match status" value="1"/>
</dbReference>
<feature type="transmembrane region" description="Helical" evidence="11">
    <location>
        <begin position="6"/>
        <end position="24"/>
    </location>
</feature>
<feature type="binding site" description="axial binding residue" evidence="9">
    <location>
        <position position="436"/>
    </location>
    <ligand>
        <name>heme</name>
        <dbReference type="ChEBI" id="CHEBI:30413"/>
    </ligand>
    <ligandPart>
        <name>Fe</name>
        <dbReference type="ChEBI" id="CHEBI:18248"/>
    </ligandPart>
</feature>
<keyword evidence="4 9" id="KW-0349">Heme</keyword>
<organism evidence="12 13">
    <name type="scientific">Macrolepiota fuliginosa MF-IS2</name>
    <dbReference type="NCBI Taxonomy" id="1400762"/>
    <lineage>
        <taxon>Eukaryota</taxon>
        <taxon>Fungi</taxon>
        <taxon>Dikarya</taxon>
        <taxon>Basidiomycota</taxon>
        <taxon>Agaricomycotina</taxon>
        <taxon>Agaricomycetes</taxon>
        <taxon>Agaricomycetidae</taxon>
        <taxon>Agaricales</taxon>
        <taxon>Agaricineae</taxon>
        <taxon>Agaricaceae</taxon>
        <taxon>Macrolepiota</taxon>
    </lineage>
</organism>
<dbReference type="Pfam" id="PF00067">
    <property type="entry name" value="p450"/>
    <property type="match status" value="1"/>
</dbReference>
<dbReference type="InterPro" id="IPR050364">
    <property type="entry name" value="Cytochrome_P450_fung"/>
</dbReference>
<evidence type="ECO:0000256" key="6">
    <source>
        <dbReference type="ARBA" id="ARBA00023002"/>
    </source>
</evidence>
<keyword evidence="11" id="KW-0812">Transmembrane</keyword>
<dbReference type="InterPro" id="IPR001128">
    <property type="entry name" value="Cyt_P450"/>
</dbReference>
<dbReference type="PANTHER" id="PTHR46300:SF7">
    <property type="entry name" value="P450, PUTATIVE (EUROFUNG)-RELATED"/>
    <property type="match status" value="1"/>
</dbReference>
<keyword evidence="11" id="KW-0472">Membrane</keyword>
<accession>A0A9P5XE98</accession>
<comment type="pathway">
    <text evidence="2">Secondary metabolite biosynthesis.</text>
</comment>
<evidence type="ECO:0000256" key="1">
    <source>
        <dbReference type="ARBA" id="ARBA00001971"/>
    </source>
</evidence>
<evidence type="ECO:0000256" key="11">
    <source>
        <dbReference type="SAM" id="Phobius"/>
    </source>
</evidence>
<dbReference type="PRINTS" id="PR00463">
    <property type="entry name" value="EP450I"/>
</dbReference>
<evidence type="ECO:0000256" key="9">
    <source>
        <dbReference type="PIRSR" id="PIRSR602401-1"/>
    </source>
</evidence>
<evidence type="ECO:0000313" key="12">
    <source>
        <dbReference type="EMBL" id="KAF9448512.1"/>
    </source>
</evidence>
<proteinExistence type="inferred from homology"/>
<comment type="cofactor">
    <cofactor evidence="1 9">
        <name>heme</name>
        <dbReference type="ChEBI" id="CHEBI:30413"/>
    </cofactor>
</comment>
<dbReference type="SUPFAM" id="SSF48264">
    <property type="entry name" value="Cytochrome P450"/>
    <property type="match status" value="1"/>
</dbReference>
<comment type="caution">
    <text evidence="12">The sequence shown here is derived from an EMBL/GenBank/DDBJ whole genome shotgun (WGS) entry which is preliminary data.</text>
</comment>
<keyword evidence="5 9" id="KW-0479">Metal-binding</keyword>
<keyword evidence="7 9" id="KW-0408">Iron</keyword>
<name>A0A9P5XE98_9AGAR</name>
<evidence type="ECO:0000256" key="4">
    <source>
        <dbReference type="ARBA" id="ARBA00022617"/>
    </source>
</evidence>
<dbReference type="GO" id="GO:0005506">
    <property type="term" value="F:iron ion binding"/>
    <property type="evidence" value="ECO:0007669"/>
    <property type="project" value="InterPro"/>
</dbReference>